<name>A0A2P6CFP5_9FLAO</name>
<reference evidence="1 2" key="1">
    <citation type="submission" date="2016-12" db="EMBL/GenBank/DDBJ databases">
        <title>Trade-off between light-utilization and light-protection in marine flavobacteria.</title>
        <authorList>
            <person name="Kumagai Y."/>
            <person name="Yoshizawa S."/>
            <person name="Kogure K."/>
            <person name="Iwasaki W."/>
        </authorList>
    </citation>
    <scope>NUCLEOTIDE SEQUENCE [LARGE SCALE GENOMIC DNA]</scope>
    <source>
        <strain evidence="1 2">KCTC 12100</strain>
    </source>
</reference>
<sequence>MDYNISKPYKLGSLHECDDNVPKDHNFGIILSIDKVNTDFNNNKLEVIANLISTSFNTDLLYYRTWFSNGFSTEKAHIFTPNNK</sequence>
<organism evidence="1 2">
    <name type="scientific">Polaribacter butkevichii</name>
    <dbReference type="NCBI Taxonomy" id="218490"/>
    <lineage>
        <taxon>Bacteria</taxon>
        <taxon>Pseudomonadati</taxon>
        <taxon>Bacteroidota</taxon>
        <taxon>Flavobacteriia</taxon>
        <taxon>Flavobacteriales</taxon>
        <taxon>Flavobacteriaceae</taxon>
    </lineage>
</organism>
<evidence type="ECO:0000313" key="1">
    <source>
        <dbReference type="EMBL" id="PQJ73708.1"/>
    </source>
</evidence>
<gene>
    <name evidence="1" type="ORF">BTO14_05745</name>
</gene>
<keyword evidence="2" id="KW-1185">Reference proteome</keyword>
<dbReference type="Proteomes" id="UP000247345">
    <property type="component" value="Unassembled WGS sequence"/>
</dbReference>
<dbReference type="AlphaFoldDB" id="A0A2P6CFP5"/>
<proteinExistence type="predicted"/>
<accession>A0A2P6CFP5</accession>
<protein>
    <submittedName>
        <fullName evidence="1">Uncharacterized protein</fullName>
    </submittedName>
</protein>
<evidence type="ECO:0000313" key="2">
    <source>
        <dbReference type="Proteomes" id="UP000247345"/>
    </source>
</evidence>
<dbReference type="EMBL" id="MSCK01000001">
    <property type="protein sequence ID" value="PQJ73708.1"/>
    <property type="molecule type" value="Genomic_DNA"/>
</dbReference>
<comment type="caution">
    <text evidence="1">The sequence shown here is derived from an EMBL/GenBank/DDBJ whole genome shotgun (WGS) entry which is preliminary data.</text>
</comment>